<evidence type="ECO:0000256" key="8">
    <source>
        <dbReference type="ARBA" id="ARBA00023136"/>
    </source>
</evidence>
<keyword evidence="5" id="KW-0862">Zinc</keyword>
<gene>
    <name evidence="12" type="ORF">MSL71_9540</name>
</gene>
<evidence type="ECO:0000259" key="11">
    <source>
        <dbReference type="Pfam" id="PF16916"/>
    </source>
</evidence>
<dbReference type="GO" id="GO:0005385">
    <property type="term" value="F:zinc ion transmembrane transporter activity"/>
    <property type="evidence" value="ECO:0007669"/>
    <property type="project" value="TreeGrafter"/>
</dbReference>
<dbReference type="PANTHER" id="PTHR11562:SF17">
    <property type="entry name" value="RE54080P-RELATED"/>
    <property type="match status" value="1"/>
</dbReference>
<evidence type="ECO:0000256" key="1">
    <source>
        <dbReference type="ARBA" id="ARBA00004141"/>
    </source>
</evidence>
<keyword evidence="4 9" id="KW-0812">Transmembrane</keyword>
<evidence type="ECO:0000256" key="4">
    <source>
        <dbReference type="ARBA" id="ARBA00022692"/>
    </source>
</evidence>
<dbReference type="Gene3D" id="3.30.70.1350">
    <property type="entry name" value="Cation efflux protein, cytoplasmic domain"/>
    <property type="match status" value="1"/>
</dbReference>
<evidence type="ECO:0000313" key="13">
    <source>
        <dbReference type="Proteomes" id="UP000507962"/>
    </source>
</evidence>
<dbReference type="EMBL" id="CAADHO010000001">
    <property type="protein sequence ID" value="VFQ43326.1"/>
    <property type="molecule type" value="Genomic_DNA"/>
</dbReference>
<organism evidence="12 13">
    <name type="scientific">Desulfoluna butyratoxydans</name>
    <dbReference type="NCBI Taxonomy" id="231438"/>
    <lineage>
        <taxon>Bacteria</taxon>
        <taxon>Pseudomonadati</taxon>
        <taxon>Thermodesulfobacteriota</taxon>
        <taxon>Desulfobacteria</taxon>
        <taxon>Desulfobacterales</taxon>
        <taxon>Desulfolunaceae</taxon>
        <taxon>Desulfoluna</taxon>
    </lineage>
</organism>
<evidence type="ECO:0000256" key="3">
    <source>
        <dbReference type="ARBA" id="ARBA00022448"/>
    </source>
</evidence>
<keyword evidence="7" id="KW-0406">Ion transport</keyword>
<feature type="transmembrane region" description="Helical" evidence="9">
    <location>
        <begin position="78"/>
        <end position="101"/>
    </location>
</feature>
<evidence type="ECO:0000259" key="10">
    <source>
        <dbReference type="Pfam" id="PF01545"/>
    </source>
</evidence>
<feature type="domain" description="Cation efflux protein cytoplasmic" evidence="11">
    <location>
        <begin position="211"/>
        <end position="287"/>
    </location>
</feature>
<feature type="transmembrane region" description="Helical" evidence="9">
    <location>
        <begin position="182"/>
        <end position="199"/>
    </location>
</feature>
<dbReference type="NCBIfam" id="TIGR01297">
    <property type="entry name" value="CDF"/>
    <property type="match status" value="1"/>
</dbReference>
<dbReference type="InterPro" id="IPR058533">
    <property type="entry name" value="Cation_efflux_TM"/>
</dbReference>
<keyword evidence="8 9" id="KW-0472">Membrane</keyword>
<accession>A0A4U8YI62</accession>
<feature type="transmembrane region" description="Helical" evidence="9">
    <location>
        <begin position="113"/>
        <end position="137"/>
    </location>
</feature>
<feature type="domain" description="Cation efflux protein transmembrane" evidence="10">
    <location>
        <begin position="19"/>
        <end position="207"/>
    </location>
</feature>
<dbReference type="InterPro" id="IPR027469">
    <property type="entry name" value="Cation_efflux_TMD_sf"/>
</dbReference>
<evidence type="ECO:0000256" key="9">
    <source>
        <dbReference type="SAM" id="Phobius"/>
    </source>
</evidence>
<dbReference type="Pfam" id="PF16916">
    <property type="entry name" value="ZT_dimer"/>
    <property type="match status" value="1"/>
</dbReference>
<proteinExistence type="inferred from homology"/>
<reference evidence="12 13" key="1">
    <citation type="submission" date="2019-03" db="EMBL/GenBank/DDBJ databases">
        <authorList>
            <person name="Nijsse B."/>
        </authorList>
    </citation>
    <scope>NUCLEOTIDE SEQUENCE [LARGE SCALE GENOMIC DNA]</scope>
    <source>
        <strain evidence="12">Desulfoluna butyratoxydans MSL71</strain>
    </source>
</reference>
<evidence type="ECO:0000256" key="7">
    <source>
        <dbReference type="ARBA" id="ARBA00023065"/>
    </source>
</evidence>
<dbReference type="InterPro" id="IPR036837">
    <property type="entry name" value="Cation_efflux_CTD_sf"/>
</dbReference>
<dbReference type="Proteomes" id="UP000507962">
    <property type="component" value="Unassembled WGS sequence"/>
</dbReference>
<dbReference type="RefSeq" id="WP_180137488.1">
    <property type="nucleotide sequence ID" value="NZ_CAADHO010000001.1"/>
</dbReference>
<evidence type="ECO:0000256" key="2">
    <source>
        <dbReference type="ARBA" id="ARBA00008873"/>
    </source>
</evidence>
<name>A0A4U8YI62_9BACT</name>
<evidence type="ECO:0000256" key="5">
    <source>
        <dbReference type="ARBA" id="ARBA00022906"/>
    </source>
</evidence>
<dbReference type="InterPro" id="IPR002524">
    <property type="entry name" value="Cation_efflux"/>
</dbReference>
<sequence length="309" mass="33293">MSHGHHHHHAPTGSRLGATIVLNVVITVAQVAGGLLSGSLALLSDALHNASDVVALIISAIAEKLITRTSTPEKTFGYRRAGVVAAMINSVTLMAIALLLIKEAVTRLIHPVGVSAGPVILLAILSIALNGLCVLLLKEEAEGSLNIRSASLHLFTDMITSVAVLAGGVAVAVFGVHRLDSLLSMGIALYLIYASWGLVMQSLAVLMQFSPPSVDVSTVEAAMLEEEAVRNIHHLHVWQLTDTDIHLEAHVDFHEDLPLSRVNTILGAMEERLRRRFHITHVLLQPEFEVCDDTDLIADAACRREPHDH</sequence>
<dbReference type="SUPFAM" id="SSF160240">
    <property type="entry name" value="Cation efflux protein cytoplasmic domain-like"/>
    <property type="match status" value="1"/>
</dbReference>
<evidence type="ECO:0000256" key="6">
    <source>
        <dbReference type="ARBA" id="ARBA00022989"/>
    </source>
</evidence>
<dbReference type="PANTHER" id="PTHR11562">
    <property type="entry name" value="CATION EFFLUX PROTEIN/ ZINC TRANSPORTER"/>
    <property type="match status" value="1"/>
</dbReference>
<dbReference type="InterPro" id="IPR050681">
    <property type="entry name" value="CDF/SLC30A"/>
</dbReference>
<comment type="subcellular location">
    <subcellularLocation>
        <location evidence="1">Membrane</location>
        <topology evidence="1">Multi-pass membrane protein</topology>
    </subcellularLocation>
</comment>
<comment type="similarity">
    <text evidence="2">Belongs to the cation diffusion facilitator (CDF) transporter (TC 2.A.4) family. SLC30A subfamily.</text>
</comment>
<evidence type="ECO:0000313" key="12">
    <source>
        <dbReference type="EMBL" id="VFQ43326.1"/>
    </source>
</evidence>
<keyword evidence="13" id="KW-1185">Reference proteome</keyword>
<dbReference type="Pfam" id="PF01545">
    <property type="entry name" value="Cation_efflux"/>
    <property type="match status" value="1"/>
</dbReference>
<keyword evidence="6 9" id="KW-1133">Transmembrane helix</keyword>
<dbReference type="GO" id="GO:0005886">
    <property type="term" value="C:plasma membrane"/>
    <property type="evidence" value="ECO:0007669"/>
    <property type="project" value="TreeGrafter"/>
</dbReference>
<keyword evidence="3" id="KW-0813">Transport</keyword>
<dbReference type="SUPFAM" id="SSF161111">
    <property type="entry name" value="Cation efflux protein transmembrane domain-like"/>
    <property type="match status" value="1"/>
</dbReference>
<dbReference type="InterPro" id="IPR027470">
    <property type="entry name" value="Cation_efflux_CTD"/>
</dbReference>
<keyword evidence="5" id="KW-0864">Zinc transport</keyword>
<protein>
    <submittedName>
        <fullName evidence="12">Cation efflux protein</fullName>
    </submittedName>
</protein>
<dbReference type="AlphaFoldDB" id="A0A4U8YI62"/>
<feature type="transmembrane region" description="Helical" evidence="9">
    <location>
        <begin position="20"/>
        <end position="43"/>
    </location>
</feature>
<feature type="transmembrane region" description="Helical" evidence="9">
    <location>
        <begin position="158"/>
        <end position="176"/>
    </location>
</feature>
<dbReference type="Gene3D" id="1.20.1510.10">
    <property type="entry name" value="Cation efflux protein transmembrane domain"/>
    <property type="match status" value="1"/>
</dbReference>